<organism evidence="2 3">
    <name type="scientific">Thermocoleostomius sinensis A174</name>
    <dbReference type="NCBI Taxonomy" id="2016057"/>
    <lineage>
        <taxon>Bacteria</taxon>
        <taxon>Bacillati</taxon>
        <taxon>Cyanobacteriota</taxon>
        <taxon>Cyanophyceae</taxon>
        <taxon>Oculatellales</taxon>
        <taxon>Oculatellaceae</taxon>
        <taxon>Thermocoleostomius</taxon>
    </lineage>
</organism>
<gene>
    <name evidence="2" type="ORF">OXH18_24625</name>
</gene>
<feature type="region of interest" description="Disordered" evidence="1">
    <location>
        <begin position="129"/>
        <end position="148"/>
    </location>
</feature>
<evidence type="ECO:0000256" key="1">
    <source>
        <dbReference type="SAM" id="MobiDB-lite"/>
    </source>
</evidence>
<evidence type="ECO:0000313" key="3">
    <source>
        <dbReference type="Proteomes" id="UP001163152"/>
    </source>
</evidence>
<protein>
    <submittedName>
        <fullName evidence="2">Uncharacterized protein</fullName>
    </submittedName>
</protein>
<name>A0A9E8ZKS2_9CYAN</name>
<feature type="region of interest" description="Disordered" evidence="1">
    <location>
        <begin position="78"/>
        <end position="98"/>
    </location>
</feature>
<evidence type="ECO:0000313" key="2">
    <source>
        <dbReference type="EMBL" id="WAL60311.1"/>
    </source>
</evidence>
<dbReference type="KEGG" id="tsin:OXH18_24625"/>
<reference evidence="2" key="1">
    <citation type="submission" date="2022-12" db="EMBL/GenBank/DDBJ databases">
        <title>Polyphasic identification of a Novel Hot-Spring Cyanobacterium Ocullathermofonsia sinensis gen nov. sp. nov. and Genomic Insights on its Adaptations to the Thermal Habitat.</title>
        <authorList>
            <person name="Daroch M."/>
            <person name="Tang J."/>
            <person name="Jiang Y."/>
        </authorList>
    </citation>
    <scope>NUCLEOTIDE SEQUENCE</scope>
    <source>
        <strain evidence="2">PKUAC-SCTA174</strain>
    </source>
</reference>
<dbReference type="AlphaFoldDB" id="A0A9E8ZKS2"/>
<feature type="region of interest" description="Disordered" evidence="1">
    <location>
        <begin position="14"/>
        <end position="53"/>
    </location>
</feature>
<accession>A0A9E8ZKS2</accession>
<feature type="compositionally biased region" description="Basic residues" evidence="1">
    <location>
        <begin position="86"/>
        <end position="96"/>
    </location>
</feature>
<keyword evidence="3" id="KW-1185">Reference proteome</keyword>
<dbReference type="RefSeq" id="WP_268610190.1">
    <property type="nucleotide sequence ID" value="NZ_CP113797.1"/>
</dbReference>
<sequence length="160" mass="16899">MVLKFLGLGKKSEYFLEAEPQPSNGSEPATAEKPKTESVATTTPEAVKDAVSSTLETAASEAKSALEAAAAVATSATEAVASKATKTTKKSKKSQKAKVESVTVEIDETTQAEAKAEIKAIPASSNTFATDHLIPKNTPRRRPGPSLDMFKDMARQMNSK</sequence>
<proteinExistence type="predicted"/>
<dbReference type="Proteomes" id="UP001163152">
    <property type="component" value="Chromosome"/>
</dbReference>
<dbReference type="EMBL" id="CP113797">
    <property type="protein sequence ID" value="WAL60311.1"/>
    <property type="molecule type" value="Genomic_DNA"/>
</dbReference>